<gene>
    <name evidence="3" type="ORF">AFE02nite_31320</name>
</gene>
<comment type="caution">
    <text evidence="3">The sequence shown here is derived from an EMBL/GenBank/DDBJ whole genome shotgun (WGS) entry which is preliminary data.</text>
</comment>
<sequence length="436" mass="45573">MFAASTAAFVLVAGLAACSSDDEGDTGTDTGTDEGTSTDAEPVTMTFWHNATTGPGVEFWEATVAAFQEENPNVTIDIQSIQNEELDGKLQTALNAGDAPDIFMQRGGGKMAAMVNAGQLMDLTDLITDETKALIPEGSFAANSLNGKVYAMPVAVLPGGIWYSQDLFAEAGIDEVPTTIDELNDAVEALKGTGVAPIALGAKDAWPAAHWYYHFALRACSPETLEAAGQEMNFDDECWIDAAQNLADFAATSPFNEGFLTTSAQQGAGSSAGLLANHQAAMELMGAWNPGVIGSLTPDQQPLADLGWFPFPEVPGGQGEPGSMLGGVDGYSCSADAPPACADFLNYIARTDVQEAYYVAFQAPVVNTEAQAVIEEPYLQSVLEAWNAAPYASQWLDTVYGQNVGNALNIAVVDMLAGARDAAGIVDAVKEAAARG</sequence>
<keyword evidence="2" id="KW-0732">Signal</keyword>
<keyword evidence="4" id="KW-1185">Reference proteome</keyword>
<evidence type="ECO:0000256" key="2">
    <source>
        <dbReference type="SAM" id="SignalP"/>
    </source>
</evidence>
<dbReference type="Pfam" id="PF01547">
    <property type="entry name" value="SBP_bac_1"/>
    <property type="match status" value="1"/>
</dbReference>
<dbReference type="PANTHER" id="PTHR43649">
    <property type="entry name" value="ARABINOSE-BINDING PROTEIN-RELATED"/>
    <property type="match status" value="1"/>
</dbReference>
<dbReference type="InterPro" id="IPR006059">
    <property type="entry name" value="SBP"/>
</dbReference>
<protein>
    <submittedName>
        <fullName evidence="3">Sugar ABC transporter substrate-binding protein</fullName>
    </submittedName>
</protein>
<name>A0A511Z1R5_9CELL</name>
<proteinExistence type="predicted"/>
<reference evidence="3 4" key="1">
    <citation type="submission" date="2019-07" db="EMBL/GenBank/DDBJ databases">
        <title>Whole genome shotgun sequence of Actinotalea fermentans NBRC 105374.</title>
        <authorList>
            <person name="Hosoyama A."/>
            <person name="Uohara A."/>
            <person name="Ohji S."/>
            <person name="Ichikawa N."/>
        </authorList>
    </citation>
    <scope>NUCLEOTIDE SEQUENCE [LARGE SCALE GENOMIC DNA]</scope>
    <source>
        <strain evidence="3 4">NBRC 105374</strain>
    </source>
</reference>
<evidence type="ECO:0000313" key="4">
    <source>
        <dbReference type="Proteomes" id="UP000321484"/>
    </source>
</evidence>
<dbReference type="InterPro" id="IPR050490">
    <property type="entry name" value="Bact_solute-bd_prot1"/>
</dbReference>
<dbReference type="PANTHER" id="PTHR43649:SF14">
    <property type="entry name" value="BLR3389 PROTEIN"/>
    <property type="match status" value="1"/>
</dbReference>
<evidence type="ECO:0000313" key="3">
    <source>
        <dbReference type="EMBL" id="GEN81398.1"/>
    </source>
</evidence>
<organism evidence="3 4">
    <name type="scientific">Actinotalea fermentans</name>
    <dbReference type="NCBI Taxonomy" id="43671"/>
    <lineage>
        <taxon>Bacteria</taxon>
        <taxon>Bacillati</taxon>
        <taxon>Actinomycetota</taxon>
        <taxon>Actinomycetes</taxon>
        <taxon>Micrococcales</taxon>
        <taxon>Cellulomonadaceae</taxon>
        <taxon>Actinotalea</taxon>
    </lineage>
</organism>
<feature type="region of interest" description="Disordered" evidence="1">
    <location>
        <begin position="19"/>
        <end position="41"/>
    </location>
</feature>
<feature type="chain" id="PRO_5038887293" evidence="2">
    <location>
        <begin position="20"/>
        <end position="436"/>
    </location>
</feature>
<dbReference type="Gene3D" id="3.40.190.10">
    <property type="entry name" value="Periplasmic binding protein-like II"/>
    <property type="match status" value="2"/>
</dbReference>
<dbReference type="EMBL" id="BJYK01000012">
    <property type="protein sequence ID" value="GEN81398.1"/>
    <property type="molecule type" value="Genomic_DNA"/>
</dbReference>
<accession>A0A511Z1R5</accession>
<dbReference type="AlphaFoldDB" id="A0A511Z1R5"/>
<evidence type="ECO:0000256" key="1">
    <source>
        <dbReference type="SAM" id="MobiDB-lite"/>
    </source>
</evidence>
<dbReference type="SUPFAM" id="SSF53850">
    <property type="entry name" value="Periplasmic binding protein-like II"/>
    <property type="match status" value="1"/>
</dbReference>
<dbReference type="Proteomes" id="UP000321484">
    <property type="component" value="Unassembled WGS sequence"/>
</dbReference>
<feature type="signal peptide" evidence="2">
    <location>
        <begin position="1"/>
        <end position="19"/>
    </location>
</feature>
<feature type="compositionally biased region" description="Low complexity" evidence="1">
    <location>
        <begin position="27"/>
        <end position="39"/>
    </location>
</feature>